<accession>A0ABN2WA30</accession>
<keyword evidence="3" id="KW-1185">Reference proteome</keyword>
<evidence type="ECO:0000256" key="1">
    <source>
        <dbReference type="SAM" id="MobiDB-lite"/>
    </source>
</evidence>
<protein>
    <submittedName>
        <fullName evidence="2">DUF3499 domain-containing protein</fullName>
    </submittedName>
</protein>
<feature type="region of interest" description="Disordered" evidence="1">
    <location>
        <begin position="84"/>
        <end position="114"/>
    </location>
</feature>
<dbReference type="InterPro" id="IPR021888">
    <property type="entry name" value="DUF3499"/>
</dbReference>
<dbReference type="EMBL" id="BAAAPZ010000001">
    <property type="protein sequence ID" value="GAA2086714.1"/>
    <property type="molecule type" value="Genomic_DNA"/>
</dbReference>
<comment type="caution">
    <text evidence="2">The sequence shown here is derived from an EMBL/GenBank/DDBJ whole genome shotgun (WGS) entry which is preliminary data.</text>
</comment>
<gene>
    <name evidence="2" type="ORF">GCM10009823_00570</name>
</gene>
<evidence type="ECO:0000313" key="2">
    <source>
        <dbReference type="EMBL" id="GAA2086714.1"/>
    </source>
</evidence>
<dbReference type="Pfam" id="PF12005">
    <property type="entry name" value="DUF3499"/>
    <property type="match status" value="1"/>
</dbReference>
<dbReference type="Proteomes" id="UP001500984">
    <property type="component" value="Unassembled WGS sequence"/>
</dbReference>
<proteinExistence type="predicted"/>
<organism evidence="2 3">
    <name type="scientific">Brevibacterium salitolerans</name>
    <dbReference type="NCBI Taxonomy" id="1403566"/>
    <lineage>
        <taxon>Bacteria</taxon>
        <taxon>Bacillati</taxon>
        <taxon>Actinomycetota</taxon>
        <taxon>Actinomycetes</taxon>
        <taxon>Micrococcales</taxon>
        <taxon>Brevibacteriaceae</taxon>
        <taxon>Brevibacterium</taxon>
    </lineage>
</organism>
<name>A0ABN2WA30_9MICO</name>
<evidence type="ECO:0000313" key="3">
    <source>
        <dbReference type="Proteomes" id="UP001500984"/>
    </source>
</evidence>
<sequence>MCSKAGCAASARFTMTYVHREATVVVGPLATRAEPGALDLCDAHAERMTAPQGWTLLRLDAGDEAPERSRDDLLAIADAVREAARPRRERTNPAAVPAATGGRGHLRVIPESGE</sequence>
<reference evidence="2 3" key="1">
    <citation type="journal article" date="2019" name="Int. J. Syst. Evol. Microbiol.">
        <title>The Global Catalogue of Microorganisms (GCM) 10K type strain sequencing project: providing services to taxonomists for standard genome sequencing and annotation.</title>
        <authorList>
            <consortium name="The Broad Institute Genomics Platform"/>
            <consortium name="The Broad Institute Genome Sequencing Center for Infectious Disease"/>
            <person name="Wu L."/>
            <person name="Ma J."/>
        </authorList>
    </citation>
    <scope>NUCLEOTIDE SEQUENCE [LARGE SCALE GENOMIC DNA]</scope>
    <source>
        <strain evidence="2 3">JCM 15900</strain>
    </source>
</reference>